<dbReference type="RefSeq" id="WP_264882676.1">
    <property type="nucleotide sequence ID" value="NZ_JAPDOB010000002.1"/>
</dbReference>
<feature type="compositionally biased region" description="Polar residues" evidence="2">
    <location>
        <begin position="264"/>
        <end position="277"/>
    </location>
</feature>
<evidence type="ECO:0000256" key="1">
    <source>
        <dbReference type="SAM" id="Coils"/>
    </source>
</evidence>
<feature type="region of interest" description="Disordered" evidence="2">
    <location>
        <begin position="343"/>
        <end position="378"/>
    </location>
</feature>
<dbReference type="EMBL" id="JAPDOB010000002">
    <property type="protein sequence ID" value="MCW3798030.1"/>
    <property type="molecule type" value="Genomic_DNA"/>
</dbReference>
<reference evidence="4 5" key="1">
    <citation type="submission" date="2022-10" db="EMBL/GenBank/DDBJ databases">
        <title>Sphingomonas sp.</title>
        <authorList>
            <person name="Jin C."/>
        </authorList>
    </citation>
    <scope>NUCLEOTIDE SEQUENCE [LARGE SCALE GENOMIC DNA]</scope>
    <source>
        <strain evidence="4 5">BN140010</strain>
    </source>
</reference>
<keyword evidence="5" id="KW-1185">Reference proteome</keyword>
<keyword evidence="3" id="KW-0732">Signal</keyword>
<name>A0ABT3JG24_9SPHN</name>
<feature type="compositionally biased region" description="Low complexity" evidence="2">
    <location>
        <begin position="148"/>
        <end position="162"/>
    </location>
</feature>
<feature type="chain" id="PRO_5045485224" evidence="3">
    <location>
        <begin position="25"/>
        <end position="378"/>
    </location>
</feature>
<feature type="compositionally biased region" description="Basic and acidic residues" evidence="2">
    <location>
        <begin position="110"/>
        <end position="128"/>
    </location>
</feature>
<feature type="region of interest" description="Disordered" evidence="2">
    <location>
        <begin position="109"/>
        <end position="164"/>
    </location>
</feature>
<evidence type="ECO:0000256" key="3">
    <source>
        <dbReference type="SAM" id="SignalP"/>
    </source>
</evidence>
<dbReference type="Proteomes" id="UP001526246">
    <property type="component" value="Unassembled WGS sequence"/>
</dbReference>
<feature type="signal peptide" evidence="3">
    <location>
        <begin position="1"/>
        <end position="24"/>
    </location>
</feature>
<evidence type="ECO:0000313" key="5">
    <source>
        <dbReference type="Proteomes" id="UP001526246"/>
    </source>
</evidence>
<protein>
    <submittedName>
        <fullName evidence="4">Uncharacterized protein</fullName>
    </submittedName>
</protein>
<evidence type="ECO:0000256" key="2">
    <source>
        <dbReference type="SAM" id="MobiDB-lite"/>
    </source>
</evidence>
<gene>
    <name evidence="4" type="ORF">OMW55_09465</name>
</gene>
<keyword evidence="1" id="KW-0175">Coiled coil</keyword>
<accession>A0ABT3JG24</accession>
<feature type="coiled-coil region" evidence="1">
    <location>
        <begin position="170"/>
        <end position="233"/>
    </location>
</feature>
<organism evidence="4 5">
    <name type="scientific">Sphingomonas arvum</name>
    <dbReference type="NCBI Taxonomy" id="2992113"/>
    <lineage>
        <taxon>Bacteria</taxon>
        <taxon>Pseudomonadati</taxon>
        <taxon>Pseudomonadota</taxon>
        <taxon>Alphaproteobacteria</taxon>
        <taxon>Sphingomonadales</taxon>
        <taxon>Sphingomonadaceae</taxon>
        <taxon>Sphingomonas</taxon>
    </lineage>
</organism>
<sequence>MNTRLMTGTAALALLVAATAPASAQVYLSAGTPTQEQPSDPRWLTCYLWVHGTPDTYVAGIYPTTVEKERDGSDHGWREYVRKKSGASNDELVGGCIVEPTLEDANWRNAEYRKPDPNHSKRIIDESGWRPQYGSTRDETGDRDAGKADGAPSSAAQAAADARAAREADYQRKVADYERLTNERARAQAEFERVNAENAQRQERQRAHAEAALQQHAREMAAAEQQQRQFQAAQQRYDKCLAGDKEACLDIAAGVPARPVESAAANTGTPPATSVSPSELAERKSNYQSIPVMGSSGASRDEAERKFLAQYTAKYPNRTNLTYNCAELWGRWVCRGTVESACLDPSRRSTPTHRPPARPRNDEGSVGAARRGPRLPFR</sequence>
<evidence type="ECO:0000313" key="4">
    <source>
        <dbReference type="EMBL" id="MCW3798030.1"/>
    </source>
</evidence>
<comment type="caution">
    <text evidence="4">The sequence shown here is derived from an EMBL/GenBank/DDBJ whole genome shotgun (WGS) entry which is preliminary data.</text>
</comment>
<feature type="region of interest" description="Disordered" evidence="2">
    <location>
        <begin position="262"/>
        <end position="286"/>
    </location>
</feature>
<proteinExistence type="predicted"/>
<feature type="compositionally biased region" description="Basic and acidic residues" evidence="2">
    <location>
        <begin position="136"/>
        <end position="147"/>
    </location>
</feature>